<dbReference type="AlphaFoldDB" id="A0A1I7YPX0"/>
<organism evidence="1 2">
    <name type="scientific">Steinernema glaseri</name>
    <dbReference type="NCBI Taxonomy" id="37863"/>
    <lineage>
        <taxon>Eukaryota</taxon>
        <taxon>Metazoa</taxon>
        <taxon>Ecdysozoa</taxon>
        <taxon>Nematoda</taxon>
        <taxon>Chromadorea</taxon>
        <taxon>Rhabditida</taxon>
        <taxon>Tylenchina</taxon>
        <taxon>Panagrolaimomorpha</taxon>
        <taxon>Strongyloidoidea</taxon>
        <taxon>Steinernematidae</taxon>
        <taxon>Steinernema</taxon>
    </lineage>
</organism>
<proteinExistence type="predicted"/>
<dbReference type="Proteomes" id="UP000095287">
    <property type="component" value="Unplaced"/>
</dbReference>
<dbReference type="WBParaSite" id="L893_g18508.t1">
    <property type="protein sequence ID" value="L893_g18508.t1"/>
    <property type="gene ID" value="L893_g18508"/>
</dbReference>
<accession>A0A1I7YPX0</accession>
<reference evidence="2" key="1">
    <citation type="submission" date="2016-11" db="UniProtKB">
        <authorList>
            <consortium name="WormBaseParasite"/>
        </authorList>
    </citation>
    <scope>IDENTIFICATION</scope>
</reference>
<sequence length="324" mass="37704">MDRVPLIFIKSVVRNSKIETSQGLEQLSSAWRGVGEVQTKKSGRLLLTFAPYEGGWNIPYDDWRLHYKMEGFGHIESRTLYREVMKEMAKSITSIELNMDYKAIDYRRGIRRWDSIDPDDADLLQLLTNLDAPIKELDISSLDDYIGAPLYLELRSKYSNFFRSFTSVILNCIADTRVIEDTISEARLRSVEIWDTGAVPQPNGFWINYFFSEECTSFSAKFMDSRVVLGAIDRWKSIDPRTLKYSKVFSGIQCSLEDLKGVGIRKMGMVSKASLIEKVKREFERNRRRRSLYCIDHPVDPSSKIYVVLFKLLKKHYEVVFIFY</sequence>
<protein>
    <submittedName>
        <fullName evidence="2">SAM domain-containing protein</fullName>
    </submittedName>
</protein>
<name>A0A1I7YPX0_9BILA</name>
<evidence type="ECO:0000313" key="1">
    <source>
        <dbReference type="Proteomes" id="UP000095287"/>
    </source>
</evidence>
<evidence type="ECO:0000313" key="2">
    <source>
        <dbReference type="WBParaSite" id="L893_g18508.t1"/>
    </source>
</evidence>
<keyword evidence="1" id="KW-1185">Reference proteome</keyword>